<evidence type="ECO:0008006" key="5">
    <source>
        <dbReference type="Google" id="ProtNLM"/>
    </source>
</evidence>
<evidence type="ECO:0000256" key="1">
    <source>
        <dbReference type="SAM" id="MobiDB-lite"/>
    </source>
</evidence>
<dbReference type="AlphaFoldDB" id="A0A7R8UKE9"/>
<feature type="compositionally biased region" description="Polar residues" evidence="1">
    <location>
        <begin position="298"/>
        <end position="324"/>
    </location>
</feature>
<evidence type="ECO:0000313" key="3">
    <source>
        <dbReference type="EMBL" id="CAD7082487.1"/>
    </source>
</evidence>
<dbReference type="InParanoid" id="A0A7R8UKE9"/>
<dbReference type="OMA" id="GSLWCYR"/>
<proteinExistence type="predicted"/>
<keyword evidence="2" id="KW-0472">Membrane</keyword>
<feature type="transmembrane region" description="Helical" evidence="2">
    <location>
        <begin position="387"/>
        <end position="411"/>
    </location>
</feature>
<gene>
    <name evidence="3" type="ORF">HERILL_LOCUS5520</name>
</gene>
<feature type="region of interest" description="Disordered" evidence="1">
    <location>
        <begin position="15"/>
        <end position="96"/>
    </location>
</feature>
<evidence type="ECO:0000256" key="2">
    <source>
        <dbReference type="SAM" id="Phobius"/>
    </source>
</evidence>
<keyword evidence="2" id="KW-1133">Transmembrane helix</keyword>
<feature type="compositionally biased region" description="Polar residues" evidence="1">
    <location>
        <begin position="58"/>
        <end position="73"/>
    </location>
</feature>
<feature type="transmembrane region" description="Helical" evidence="2">
    <location>
        <begin position="487"/>
        <end position="508"/>
    </location>
</feature>
<organism evidence="3 4">
    <name type="scientific">Hermetia illucens</name>
    <name type="common">Black soldier fly</name>
    <dbReference type="NCBI Taxonomy" id="343691"/>
    <lineage>
        <taxon>Eukaryota</taxon>
        <taxon>Metazoa</taxon>
        <taxon>Ecdysozoa</taxon>
        <taxon>Arthropoda</taxon>
        <taxon>Hexapoda</taxon>
        <taxon>Insecta</taxon>
        <taxon>Pterygota</taxon>
        <taxon>Neoptera</taxon>
        <taxon>Endopterygota</taxon>
        <taxon>Diptera</taxon>
        <taxon>Brachycera</taxon>
        <taxon>Stratiomyomorpha</taxon>
        <taxon>Stratiomyidae</taxon>
        <taxon>Hermetiinae</taxon>
        <taxon>Hermetia</taxon>
    </lineage>
</organism>
<feature type="transmembrane region" description="Helical" evidence="2">
    <location>
        <begin position="418"/>
        <end position="435"/>
    </location>
</feature>
<dbReference type="FunCoup" id="A0A7R8UKE9">
    <property type="interactions" value="2"/>
</dbReference>
<dbReference type="EMBL" id="LR899010">
    <property type="protein sequence ID" value="CAD7082487.1"/>
    <property type="molecule type" value="Genomic_DNA"/>
</dbReference>
<protein>
    <recommendedName>
        <fullName evidence="5">Sanpodo</fullName>
    </recommendedName>
</protein>
<dbReference type="Proteomes" id="UP000594454">
    <property type="component" value="Chromosome 2"/>
</dbReference>
<name>A0A7R8UKE9_HERIL</name>
<feature type="compositionally biased region" description="Polar residues" evidence="1">
    <location>
        <begin position="245"/>
        <end position="257"/>
    </location>
</feature>
<keyword evidence="4" id="KW-1185">Reference proteome</keyword>
<feature type="compositionally biased region" description="Basic and acidic residues" evidence="1">
    <location>
        <begin position="30"/>
        <end position="46"/>
    </location>
</feature>
<sequence>MSRHNYTNPAFCQKSEFYNNSSSGRSQCIEQERDNSVRIQRSESTRSFHAATRKGSGLPTTGRQQVRANYSQTPPKPGPKPHSAKNEQFGNRTGSGRYALVPVEELPSSNKGRYAIIPESERNLLQRFSKSQDFLNRYDHLPVEDNDRATSFDEQSDTCMSLPPITSNYEGGKMKSAFSSDFGSNYFVLVDQKSNQRYTVVPTAEDEEIVDNHEIIQMHNGRAHRYAVIPNDEEETCLSNPDIGPTNNSYATINDSPRQPPPYSSTPRKMAAPSRSQTGTPLKNPIATQKLHDILSTPRKQSLQRSQSTPRIASRRYQSTQVLSTPPKHEFTPQRLQYETKQAYLEARTTAVITPRVAKTQCREEDNYSVDKSWNNTSHQKIANATATIAVVSLMLILAGVMNSGLSLYIISNLGRSYYLEIGVISGFAAAALGFQGFKSRHCDWLPNRNYSSGYILLTVFSLLQCCALLVLMAIHPDPGTPMHDVTNGVILGLSSLTLLLISLGVIASRWCHSPPPDNRVDVY</sequence>
<keyword evidence="2" id="KW-0812">Transmembrane</keyword>
<feature type="region of interest" description="Disordered" evidence="1">
    <location>
        <begin position="242"/>
        <end position="328"/>
    </location>
</feature>
<accession>A0A7R8UKE9</accession>
<evidence type="ECO:0000313" key="4">
    <source>
        <dbReference type="Proteomes" id="UP000594454"/>
    </source>
</evidence>
<feature type="transmembrane region" description="Helical" evidence="2">
    <location>
        <begin position="455"/>
        <end position="475"/>
    </location>
</feature>
<reference evidence="3 4" key="1">
    <citation type="submission" date="2020-11" db="EMBL/GenBank/DDBJ databases">
        <authorList>
            <person name="Wallbank WR R."/>
            <person name="Pardo Diaz C."/>
            <person name="Kozak K."/>
            <person name="Martin S."/>
            <person name="Jiggins C."/>
            <person name="Moest M."/>
            <person name="Warren A I."/>
            <person name="Generalovic N T."/>
            <person name="Byers J.R.P. K."/>
            <person name="Montejo-Kovacevich G."/>
            <person name="Yen C E."/>
        </authorList>
    </citation>
    <scope>NUCLEOTIDE SEQUENCE [LARGE SCALE GENOMIC DNA]</scope>
</reference>
<feature type="compositionally biased region" description="Polar residues" evidence="1">
    <location>
        <begin position="15"/>
        <end position="29"/>
    </location>
</feature>
<dbReference type="OrthoDB" id="8186197at2759"/>